<evidence type="ECO:0000313" key="7">
    <source>
        <dbReference type="RefSeq" id="XP_022302183.1"/>
    </source>
</evidence>
<feature type="coiled-coil region" evidence="4">
    <location>
        <begin position="213"/>
        <end position="283"/>
    </location>
</feature>
<comment type="similarity">
    <text evidence="1">Belongs to the TRAFAC class TrmE-Era-EngA-EngB-Septin-like GTPase superfamily. AIG1/Toc34/Toc159-like paraseptin GTPase family. IAN subfamily.</text>
</comment>
<dbReference type="GO" id="GO:0005525">
    <property type="term" value="F:GTP binding"/>
    <property type="evidence" value="ECO:0007669"/>
    <property type="project" value="UniProtKB-KW"/>
</dbReference>
<evidence type="ECO:0000256" key="3">
    <source>
        <dbReference type="ARBA" id="ARBA00023134"/>
    </source>
</evidence>
<dbReference type="InterPro" id="IPR027417">
    <property type="entry name" value="P-loop_NTPase"/>
</dbReference>
<dbReference type="Proteomes" id="UP000694844">
    <property type="component" value="Chromosome 8"/>
</dbReference>
<evidence type="ECO:0000313" key="6">
    <source>
        <dbReference type="Proteomes" id="UP000694844"/>
    </source>
</evidence>
<dbReference type="Gene3D" id="3.40.50.300">
    <property type="entry name" value="P-loop containing nucleotide triphosphate hydrolases"/>
    <property type="match status" value="1"/>
</dbReference>
<accession>A0A8B8BG14</accession>
<protein>
    <submittedName>
        <fullName evidence="7">GTPase IMAP family member 4-like</fullName>
    </submittedName>
</protein>
<dbReference type="PANTHER" id="PTHR10903">
    <property type="entry name" value="GTPASE, IMAP FAMILY MEMBER-RELATED"/>
    <property type="match status" value="1"/>
</dbReference>
<evidence type="ECO:0000256" key="4">
    <source>
        <dbReference type="SAM" id="Coils"/>
    </source>
</evidence>
<dbReference type="GeneID" id="111110115"/>
<dbReference type="RefSeq" id="XP_022302183.1">
    <property type="nucleotide sequence ID" value="XM_022446475.1"/>
</dbReference>
<evidence type="ECO:0000259" key="5">
    <source>
        <dbReference type="PROSITE" id="PS51720"/>
    </source>
</evidence>
<dbReference type="AlphaFoldDB" id="A0A8B8BG14"/>
<evidence type="ECO:0000256" key="2">
    <source>
        <dbReference type="ARBA" id="ARBA00022741"/>
    </source>
</evidence>
<dbReference type="OrthoDB" id="431287at2759"/>
<dbReference type="SUPFAM" id="SSF52540">
    <property type="entry name" value="P-loop containing nucleoside triphosphate hydrolases"/>
    <property type="match status" value="1"/>
</dbReference>
<reference evidence="7" key="1">
    <citation type="submission" date="2025-08" db="UniProtKB">
        <authorList>
            <consortium name="RefSeq"/>
        </authorList>
    </citation>
    <scope>IDENTIFICATION</scope>
    <source>
        <tissue evidence="7">Whole sample</tissue>
    </source>
</reference>
<dbReference type="PANTHER" id="PTHR10903:SF184">
    <property type="entry name" value="GTP-BINDING PROTEIN A"/>
    <property type="match status" value="1"/>
</dbReference>
<gene>
    <name evidence="7" type="primary">LOC111110115</name>
</gene>
<evidence type="ECO:0000256" key="1">
    <source>
        <dbReference type="ARBA" id="ARBA00008535"/>
    </source>
</evidence>
<dbReference type="InterPro" id="IPR045058">
    <property type="entry name" value="GIMA/IAN/Toc"/>
</dbReference>
<keyword evidence="2" id="KW-0547">Nucleotide-binding</keyword>
<dbReference type="Pfam" id="PF04548">
    <property type="entry name" value="AIG1"/>
    <property type="match status" value="1"/>
</dbReference>
<sequence length="310" mass="35562">MGCGASKSFQIEREVRLVLVGKRGSGKSATTNTILGPATVRPTLPKISYDIESEKKYAIRFNRLVSIVEMSDIFDKEENSEQFLDDMFKCICLSSPGPHAFVFVFNGTKVYTTEDGRALERFVNTFGEEIFKFCIVLVTRKDELDKDGILVRDHIKGYPENLQKFIGNCEGGVFAMSDNIRDSDQDKEVQKLLNKVIENVSKRSSKYYSEDMYRQAKNQIRREEIRRNKEEQEKIKSVIEKHQKELQEMKISEAKVKASNETREEYEKRLQKMQDEMKETQKASNSGGLVETALNWAVPGAGTFIGNMFR</sequence>
<keyword evidence="3" id="KW-0342">GTP-binding</keyword>
<keyword evidence="6" id="KW-1185">Reference proteome</keyword>
<dbReference type="PROSITE" id="PS51720">
    <property type="entry name" value="G_AIG1"/>
    <property type="match status" value="1"/>
</dbReference>
<dbReference type="InterPro" id="IPR006703">
    <property type="entry name" value="G_AIG1"/>
</dbReference>
<dbReference type="KEGG" id="cvn:111110115"/>
<organism evidence="6 7">
    <name type="scientific">Crassostrea virginica</name>
    <name type="common">Eastern oyster</name>
    <dbReference type="NCBI Taxonomy" id="6565"/>
    <lineage>
        <taxon>Eukaryota</taxon>
        <taxon>Metazoa</taxon>
        <taxon>Spiralia</taxon>
        <taxon>Lophotrochozoa</taxon>
        <taxon>Mollusca</taxon>
        <taxon>Bivalvia</taxon>
        <taxon>Autobranchia</taxon>
        <taxon>Pteriomorphia</taxon>
        <taxon>Ostreida</taxon>
        <taxon>Ostreoidea</taxon>
        <taxon>Ostreidae</taxon>
        <taxon>Crassostrea</taxon>
    </lineage>
</organism>
<feature type="domain" description="AIG1-type G" evidence="5">
    <location>
        <begin position="12"/>
        <end position="217"/>
    </location>
</feature>
<keyword evidence="4" id="KW-0175">Coiled coil</keyword>
<proteinExistence type="inferred from homology"/>
<name>A0A8B8BG14_CRAVI</name>